<dbReference type="InterPro" id="IPR036397">
    <property type="entry name" value="RNaseH_sf"/>
</dbReference>
<dbReference type="Gene3D" id="3.30.420.10">
    <property type="entry name" value="Ribonuclease H-like superfamily/Ribonuclease H"/>
    <property type="match status" value="1"/>
</dbReference>
<dbReference type="PANTHER" id="PTHR42648:SF32">
    <property type="entry name" value="RIBONUCLEASE H-LIKE DOMAIN, GAG-PRE-INTEGRASE DOMAIN PROTEIN-RELATED"/>
    <property type="match status" value="1"/>
</dbReference>
<evidence type="ECO:0000313" key="7">
    <source>
        <dbReference type="Proteomes" id="UP001151760"/>
    </source>
</evidence>
<dbReference type="InterPro" id="IPR039537">
    <property type="entry name" value="Retrotran_Ty1/copia-like"/>
</dbReference>
<evidence type="ECO:0000256" key="3">
    <source>
        <dbReference type="ARBA" id="ARBA00022801"/>
    </source>
</evidence>
<comment type="caution">
    <text evidence="6">The sequence shown here is derived from an EMBL/GenBank/DDBJ whole genome shotgun (WGS) entry which is preliminary data.</text>
</comment>
<dbReference type="Proteomes" id="UP001151760">
    <property type="component" value="Unassembled WGS sequence"/>
</dbReference>
<reference evidence="6" key="1">
    <citation type="journal article" date="2022" name="Int. J. Mol. Sci.">
        <title>Draft Genome of Tanacetum Coccineum: Genomic Comparison of Closely Related Tanacetum-Family Plants.</title>
        <authorList>
            <person name="Yamashiro T."/>
            <person name="Shiraishi A."/>
            <person name="Nakayama K."/>
            <person name="Satake H."/>
        </authorList>
    </citation>
    <scope>NUCLEOTIDE SEQUENCE</scope>
</reference>
<dbReference type="InterPro" id="IPR001584">
    <property type="entry name" value="Integrase_cat-core"/>
</dbReference>
<feature type="domain" description="Integrase catalytic" evidence="5">
    <location>
        <begin position="273"/>
        <end position="442"/>
    </location>
</feature>
<sequence>MSQDSKTKVHNTGSSKSLKPKPIQKPQLKCELYHYTNHSTDDYYRILYCMICKKEDHRTSDHEMYIASLKRNENYKAQPYQYTSSSKQILKAKAKPFPACTHYGFNDHRPDDYRNYPKCEICGSYDHFTSGYNRVIQIRGGRHIREPIWYLNSGCSRSITGVKSYLHKYVEQPSLKVVFGDNSSCITEGYGLINCGGVVFKKVAFVNGLKYNLISISQLCDAKYIVQFDDKQGTIFNANKEIVLIAPRRNDVYVLDMSSLTPNEAYFFAKASKSDKPCTTCEKGKHHRASFKTKQNFSIRKCLYLLHMDLFGPVSLMSINHEKYTLVIVDDYLRMVENQNDVKVKQIRTDNGTEFRNHKLKSFCDEKGISQNFSSPYTPEQNGVAERKNRNLIEATRTMLNDLVLSKHFWTKAVRIACYTQNRSIIVKRHDKTPYEIFRERIPDISYFHDIPLSQKLLESLTQEDDKYPPDEFLQEDDSSRQYQVDSDVSYYIIPHGRSLTKLTQENHVPKVIAPNEPNIPHTEDAEGTPDLINTEETHEQNVQNDQMITQPTDIPSGNNTEVSGSITESLVPDVTQSHISNQASTSSRPVPQDRYQEEGINYDETFAPVARIEAIRIFLAFSTYMNFKVYQMEVKSAFLNGKLKEEVYVKQPLGFESSEFPDYICKFDKSLYGLKQAPKFEKPMTKKFEMSMMGELTYFLGLQIKQDDKGILIFQQQYTRNLLKKYEISNSSSVKTPMVPPNNLGSDLASKPVNETSYRGMIRSLMYLTATRPDIQFSIVLCFDLKGYSDLDYAGCNMDRKSTLGACQILGEKLVCWSAKKQQSVAMSSNEDEYVAAGDYILKGDIELHFIPTEYQLADIFTKPLDEPTFTRLKVLDENYSSTEQVNSIQQLLAYCLITGTEVDIGEIIYSDLVTKLLNKFRLKYVSYPRFISCALQVLLGFDYTQDENFEFLPGILSNYNFTKDPSKVTDIELTAHMIAINSQKDSVSPLPLAAKPKKGKSQTMTQILPKSQGPEVPGALSKKNKRPKSKKPPTETKVTPPKPTKGSEQSHSVSSSTVPDP</sequence>
<protein>
    <submittedName>
        <fullName evidence="6">Retrovirus-related pol polyprotein from transposon TNT 1-94</fullName>
    </submittedName>
</protein>
<gene>
    <name evidence="6" type="ORF">Tco_0624649</name>
</gene>
<accession>A0ABQ4WEI3</accession>
<dbReference type="Pfam" id="PF22936">
    <property type="entry name" value="Pol_BBD"/>
    <property type="match status" value="1"/>
</dbReference>
<dbReference type="PROSITE" id="PS50994">
    <property type="entry name" value="INTEGRASE"/>
    <property type="match status" value="1"/>
</dbReference>
<evidence type="ECO:0000256" key="1">
    <source>
        <dbReference type="ARBA" id="ARBA00022670"/>
    </source>
</evidence>
<keyword evidence="2" id="KW-0479">Metal-binding</keyword>
<evidence type="ECO:0000259" key="5">
    <source>
        <dbReference type="PROSITE" id="PS50994"/>
    </source>
</evidence>
<dbReference type="EMBL" id="BQNB010008575">
    <property type="protein sequence ID" value="GJS51287.1"/>
    <property type="molecule type" value="Genomic_DNA"/>
</dbReference>
<feature type="compositionally biased region" description="Polar residues" evidence="4">
    <location>
        <begin position="541"/>
        <end position="565"/>
    </location>
</feature>
<dbReference type="SUPFAM" id="SSF53098">
    <property type="entry name" value="Ribonuclease H-like"/>
    <property type="match status" value="1"/>
</dbReference>
<keyword evidence="3" id="KW-0378">Hydrolase</keyword>
<feature type="compositionally biased region" description="Low complexity" evidence="4">
    <location>
        <begin position="1049"/>
        <end position="1063"/>
    </location>
</feature>
<dbReference type="InterPro" id="IPR013103">
    <property type="entry name" value="RVT_2"/>
</dbReference>
<keyword evidence="1" id="KW-0645">Protease</keyword>
<evidence type="ECO:0000313" key="6">
    <source>
        <dbReference type="EMBL" id="GJS51287.1"/>
    </source>
</evidence>
<name>A0ABQ4WEI3_9ASTR</name>
<proteinExistence type="predicted"/>
<evidence type="ECO:0000256" key="2">
    <source>
        <dbReference type="ARBA" id="ARBA00022723"/>
    </source>
</evidence>
<dbReference type="InterPro" id="IPR054722">
    <property type="entry name" value="PolX-like_BBD"/>
</dbReference>
<dbReference type="Pfam" id="PF07727">
    <property type="entry name" value="RVT_2"/>
    <property type="match status" value="2"/>
</dbReference>
<dbReference type="CDD" id="cd09272">
    <property type="entry name" value="RNase_HI_RT_Ty1"/>
    <property type="match status" value="1"/>
</dbReference>
<organism evidence="6 7">
    <name type="scientific">Tanacetum coccineum</name>
    <dbReference type="NCBI Taxonomy" id="301880"/>
    <lineage>
        <taxon>Eukaryota</taxon>
        <taxon>Viridiplantae</taxon>
        <taxon>Streptophyta</taxon>
        <taxon>Embryophyta</taxon>
        <taxon>Tracheophyta</taxon>
        <taxon>Spermatophyta</taxon>
        <taxon>Magnoliopsida</taxon>
        <taxon>eudicotyledons</taxon>
        <taxon>Gunneridae</taxon>
        <taxon>Pentapetalae</taxon>
        <taxon>asterids</taxon>
        <taxon>campanulids</taxon>
        <taxon>Asterales</taxon>
        <taxon>Asteraceae</taxon>
        <taxon>Asteroideae</taxon>
        <taxon>Anthemideae</taxon>
        <taxon>Anthemidinae</taxon>
        <taxon>Tanacetum</taxon>
    </lineage>
</organism>
<feature type="region of interest" description="Disordered" evidence="4">
    <location>
        <begin position="539"/>
        <end position="565"/>
    </location>
</feature>
<dbReference type="PANTHER" id="PTHR42648">
    <property type="entry name" value="TRANSPOSASE, PUTATIVE-RELATED"/>
    <property type="match status" value="1"/>
</dbReference>
<keyword evidence="7" id="KW-1185">Reference proteome</keyword>
<dbReference type="InterPro" id="IPR012337">
    <property type="entry name" value="RNaseH-like_sf"/>
</dbReference>
<feature type="compositionally biased region" description="Basic residues" evidence="4">
    <location>
        <begin position="1024"/>
        <end position="1033"/>
    </location>
</feature>
<feature type="region of interest" description="Disordered" evidence="4">
    <location>
        <begin position="1"/>
        <end position="22"/>
    </location>
</feature>
<evidence type="ECO:0000256" key="4">
    <source>
        <dbReference type="SAM" id="MobiDB-lite"/>
    </source>
</evidence>
<feature type="region of interest" description="Disordered" evidence="4">
    <location>
        <begin position="991"/>
        <end position="1063"/>
    </location>
</feature>
<reference evidence="6" key="2">
    <citation type="submission" date="2022-01" db="EMBL/GenBank/DDBJ databases">
        <authorList>
            <person name="Yamashiro T."/>
            <person name="Shiraishi A."/>
            <person name="Satake H."/>
            <person name="Nakayama K."/>
        </authorList>
    </citation>
    <scope>NUCLEOTIDE SEQUENCE</scope>
</reference>